<protein>
    <submittedName>
        <fullName evidence="1">Uncharacterized protein</fullName>
    </submittedName>
</protein>
<feature type="non-terminal residue" evidence="1">
    <location>
        <position position="1"/>
    </location>
</feature>
<dbReference type="AlphaFoldDB" id="A4VB11"/>
<name>A4VB11_PLADU</name>
<sequence length="60" mass="6659">FMTPKEFFKDDIQSDDADTGNDVVGVLDPNGEVRQVRSSGTRVFIPEIQGVGTIRTRHPI</sequence>
<feature type="non-terminal residue" evidence="1">
    <location>
        <position position="60"/>
    </location>
</feature>
<accession>A4VB11</accession>
<dbReference type="EMBL" id="AM697694">
    <property type="protein sequence ID" value="CAM91782.1"/>
    <property type="molecule type" value="mRNA"/>
</dbReference>
<organism evidence="1">
    <name type="scientific">Platynereis dumerilii</name>
    <name type="common">Dumeril's clam worm</name>
    <dbReference type="NCBI Taxonomy" id="6359"/>
    <lineage>
        <taxon>Eukaryota</taxon>
        <taxon>Metazoa</taxon>
        <taxon>Spiralia</taxon>
        <taxon>Lophotrochozoa</taxon>
        <taxon>Annelida</taxon>
        <taxon>Polychaeta</taxon>
        <taxon>Errantia</taxon>
        <taxon>Phyllodocida</taxon>
        <taxon>Nereididae</taxon>
        <taxon>Platynereis</taxon>
    </lineage>
</organism>
<proteinExistence type="evidence at transcript level"/>
<evidence type="ECO:0000313" key="1">
    <source>
        <dbReference type="EMBL" id="CAM91782.1"/>
    </source>
</evidence>
<reference evidence="1" key="1">
    <citation type="submission" date="2007-04" db="EMBL/GenBank/DDBJ databases">
        <title>Analysis of the immune-related transcriptome of an bilaterian model, the marine annelid Platynereis dumerilii.</title>
        <authorList>
            <person name="Altincicek B."/>
            <person name="Vilcinskas A."/>
        </authorList>
    </citation>
    <scope>NUCLEOTIDE SEQUENCE</scope>
    <source>
        <strain evidence="1">Hauenschild</strain>
        <tissue evidence="1">Whole animal</tissue>
    </source>
</reference>